<proteinExistence type="predicted"/>
<dbReference type="Proteomes" id="UP000199114">
    <property type="component" value="Unassembled WGS sequence"/>
</dbReference>
<dbReference type="InterPro" id="IPR011635">
    <property type="entry name" value="CARDB"/>
</dbReference>
<protein>
    <submittedName>
        <fullName evidence="3">CARDB protein</fullName>
    </submittedName>
</protein>
<evidence type="ECO:0000256" key="1">
    <source>
        <dbReference type="SAM" id="MobiDB-lite"/>
    </source>
</evidence>
<organism evidence="3 4">
    <name type="scientific">Natrinema salaciae</name>
    <dbReference type="NCBI Taxonomy" id="1186196"/>
    <lineage>
        <taxon>Archaea</taxon>
        <taxon>Methanobacteriati</taxon>
        <taxon>Methanobacteriota</taxon>
        <taxon>Stenosarchaea group</taxon>
        <taxon>Halobacteria</taxon>
        <taxon>Halobacteriales</taxon>
        <taxon>Natrialbaceae</taxon>
        <taxon>Natrinema</taxon>
    </lineage>
</organism>
<reference evidence="4" key="1">
    <citation type="submission" date="2016-10" db="EMBL/GenBank/DDBJ databases">
        <authorList>
            <person name="Varghese N."/>
            <person name="Submissions S."/>
        </authorList>
    </citation>
    <scope>NUCLEOTIDE SEQUENCE [LARGE SCALE GENOMIC DNA]</scope>
    <source>
        <strain evidence="4">DSM 25055</strain>
    </source>
</reference>
<dbReference type="OrthoDB" id="121941at2157"/>
<evidence type="ECO:0000259" key="2">
    <source>
        <dbReference type="Pfam" id="PF07705"/>
    </source>
</evidence>
<feature type="domain" description="CARDB" evidence="2">
    <location>
        <begin position="421"/>
        <end position="497"/>
    </location>
</feature>
<name>A0A1H9B7M6_9EURY</name>
<dbReference type="STRING" id="1186196.SAMN04489841_0640"/>
<dbReference type="InterPro" id="IPR013783">
    <property type="entry name" value="Ig-like_fold"/>
</dbReference>
<dbReference type="RefSeq" id="WP_090613297.1">
    <property type="nucleotide sequence ID" value="NZ_FOFD01000001.1"/>
</dbReference>
<feature type="region of interest" description="Disordered" evidence="1">
    <location>
        <begin position="569"/>
        <end position="617"/>
    </location>
</feature>
<feature type="region of interest" description="Disordered" evidence="1">
    <location>
        <begin position="282"/>
        <end position="325"/>
    </location>
</feature>
<evidence type="ECO:0000313" key="3">
    <source>
        <dbReference type="EMBL" id="SEP84258.1"/>
    </source>
</evidence>
<feature type="compositionally biased region" description="Polar residues" evidence="1">
    <location>
        <begin position="569"/>
        <end position="588"/>
    </location>
</feature>
<gene>
    <name evidence="3" type="ORF">SAMN04489841_0640</name>
</gene>
<keyword evidence="4" id="KW-1185">Reference proteome</keyword>
<dbReference type="Gene3D" id="2.60.40.10">
    <property type="entry name" value="Immunoglobulins"/>
    <property type="match status" value="1"/>
</dbReference>
<accession>A0A1H9B7M6</accession>
<sequence>MFRREDERAVTVQIGAVLLLAIVFTALALYQVNAVPAENGAVESEHNQQVRDEMQDLRNAIRNVGTSGGTESVAVTLGTQYPARTVSMNPPDPRGTLETTGNGTVRIDNASYVGSSDDYHGDPATMIEGDHATTTLVYEPDYNEYPNAPSTRIEHGYAFNDFEDATVPLTDQGLLNDGTIRLVLLEGALSESGSGAVSVDPTVLSGPSDAVPITAAEGAGNITITMPTHSPARWNETIGTTFDAGESDARVVAYADGELRIELADRAEEYALRMARVGIGDGGNRSDDYDVRRADDDSGDGGRSPAYHVDWQDPSGQSGVDDDRCDADSCTVVGDSVDLSMTTDETAADASVEYAVNDTAVGALSSTEGRTDSSGTHGITFDVSSDATDSDSVLVYTSSGSDGDRIRLDISRESSFDVTITGTNEPVGENETLSVTAEIENVGGAADTQAVNLTIGDGVGEVDTEPVELAPGESDTVTLDWETTVGDAGTYDATVASEDARETNTVDVGEHSPPTASIDAATYRTSGPWWWPSYDVIVDWSASDDDELSGGSVNEVRLYDSSGTYIGSREISPSGTTDSGRVQVSDVRSNPDGWTAELELSNTHDIQDTDSETVTAS</sequence>
<dbReference type="EMBL" id="FOFD01000001">
    <property type="protein sequence ID" value="SEP84258.1"/>
    <property type="molecule type" value="Genomic_DNA"/>
</dbReference>
<dbReference type="Pfam" id="PF07705">
    <property type="entry name" value="CARDB"/>
    <property type="match status" value="1"/>
</dbReference>
<dbReference type="AlphaFoldDB" id="A0A1H9B7M6"/>
<evidence type="ECO:0000313" key="4">
    <source>
        <dbReference type="Proteomes" id="UP000199114"/>
    </source>
</evidence>
<feature type="compositionally biased region" description="Basic and acidic residues" evidence="1">
    <location>
        <begin position="284"/>
        <end position="296"/>
    </location>
</feature>